<organism evidence="3 4">
    <name type="scientific">Sediminibacterium goheungense</name>
    <dbReference type="NCBI Taxonomy" id="1086393"/>
    <lineage>
        <taxon>Bacteria</taxon>
        <taxon>Pseudomonadati</taxon>
        <taxon>Bacteroidota</taxon>
        <taxon>Chitinophagia</taxon>
        <taxon>Chitinophagales</taxon>
        <taxon>Chitinophagaceae</taxon>
        <taxon>Sediminibacterium</taxon>
    </lineage>
</organism>
<dbReference type="Proteomes" id="UP000295741">
    <property type="component" value="Unassembled WGS sequence"/>
</dbReference>
<evidence type="ECO:0000259" key="2">
    <source>
        <dbReference type="Pfam" id="PF03795"/>
    </source>
</evidence>
<feature type="domain" description="YCII-related" evidence="2">
    <location>
        <begin position="47"/>
        <end position="113"/>
    </location>
</feature>
<gene>
    <name evidence="3" type="ORF">BC659_2050</name>
</gene>
<reference evidence="3 4" key="1">
    <citation type="submission" date="2019-03" db="EMBL/GenBank/DDBJ databases">
        <title>Genomic Encyclopedia of Archaeal and Bacterial Type Strains, Phase II (KMG-II): from individual species to whole genera.</title>
        <authorList>
            <person name="Goeker M."/>
        </authorList>
    </citation>
    <scope>NUCLEOTIDE SEQUENCE [LARGE SCALE GENOMIC DNA]</scope>
    <source>
        <strain evidence="3 4">DSM 28323</strain>
    </source>
</reference>
<name>A0A4R6IVP8_9BACT</name>
<dbReference type="InterPro" id="IPR005545">
    <property type="entry name" value="YCII"/>
</dbReference>
<dbReference type="AlphaFoldDB" id="A0A4R6IVP8"/>
<evidence type="ECO:0000313" key="3">
    <source>
        <dbReference type="EMBL" id="TDO26740.1"/>
    </source>
</evidence>
<dbReference type="EMBL" id="SNWP01000011">
    <property type="protein sequence ID" value="TDO26740.1"/>
    <property type="molecule type" value="Genomic_DNA"/>
</dbReference>
<comment type="similarity">
    <text evidence="1">Belongs to the YciI family.</text>
</comment>
<dbReference type="RefSeq" id="WP_133474619.1">
    <property type="nucleotide sequence ID" value="NZ_SNWP01000011.1"/>
</dbReference>
<dbReference type="OrthoDB" id="7782105at2"/>
<sequence length="115" mass="13131">MKEYLLLFYNQTGKAAYITTPADMLEDMPRWQQWIGNIAMQGKLVSSQPIEYDGTLVTQKGITAGPFVQNEIVLTGYLLCKAEDIEEVKEWSRSCPILKYEHGSVEIRPVMPFEV</sequence>
<evidence type="ECO:0000313" key="4">
    <source>
        <dbReference type="Proteomes" id="UP000295741"/>
    </source>
</evidence>
<accession>A0A4R6IVP8</accession>
<dbReference type="Gene3D" id="3.30.70.1060">
    <property type="entry name" value="Dimeric alpha+beta barrel"/>
    <property type="match status" value="1"/>
</dbReference>
<keyword evidence="4" id="KW-1185">Reference proteome</keyword>
<comment type="caution">
    <text evidence="3">The sequence shown here is derived from an EMBL/GenBank/DDBJ whole genome shotgun (WGS) entry which is preliminary data.</text>
</comment>
<dbReference type="InterPro" id="IPR011008">
    <property type="entry name" value="Dimeric_a/b-barrel"/>
</dbReference>
<dbReference type="SUPFAM" id="SSF54909">
    <property type="entry name" value="Dimeric alpha+beta barrel"/>
    <property type="match status" value="1"/>
</dbReference>
<dbReference type="Pfam" id="PF03795">
    <property type="entry name" value="YCII"/>
    <property type="match status" value="1"/>
</dbReference>
<evidence type="ECO:0000256" key="1">
    <source>
        <dbReference type="ARBA" id="ARBA00007689"/>
    </source>
</evidence>
<proteinExistence type="inferred from homology"/>
<protein>
    <recommendedName>
        <fullName evidence="2">YCII-related domain-containing protein</fullName>
    </recommendedName>
</protein>